<accession>A0A6P4Y8J8</accession>
<dbReference type="SUPFAM" id="SSF53756">
    <property type="entry name" value="UDP-Glycosyltransferase/glycogen phosphorylase"/>
    <property type="match status" value="1"/>
</dbReference>
<dbReference type="CDD" id="cd03784">
    <property type="entry name" value="GT1_Gtf-like"/>
    <property type="match status" value="1"/>
</dbReference>
<dbReference type="PANTHER" id="PTHR48043:SF145">
    <property type="entry name" value="FI06409P-RELATED"/>
    <property type="match status" value="1"/>
</dbReference>
<evidence type="ECO:0000256" key="2">
    <source>
        <dbReference type="ARBA" id="ARBA00022676"/>
    </source>
</evidence>
<dbReference type="AlphaFoldDB" id="A0A6P4Y8J8"/>
<dbReference type="Proteomes" id="UP000515135">
    <property type="component" value="Unplaced"/>
</dbReference>
<reference evidence="6" key="1">
    <citation type="submission" date="2025-08" db="UniProtKB">
        <authorList>
            <consortium name="RefSeq"/>
        </authorList>
    </citation>
    <scope>IDENTIFICATION</scope>
    <source>
        <tissue evidence="6">Gonad</tissue>
    </source>
</reference>
<evidence type="ECO:0000256" key="4">
    <source>
        <dbReference type="SAM" id="SignalP"/>
    </source>
</evidence>
<name>A0A6P4Y8J8_BRABE</name>
<dbReference type="PANTHER" id="PTHR48043">
    <property type="entry name" value="EG:EG0003.4 PROTEIN-RELATED"/>
    <property type="match status" value="1"/>
</dbReference>
<dbReference type="Gene3D" id="3.40.50.2000">
    <property type="entry name" value="Glycogen Phosphorylase B"/>
    <property type="match status" value="2"/>
</dbReference>
<comment type="similarity">
    <text evidence="1">Belongs to the UDP-glycosyltransferase family.</text>
</comment>
<dbReference type="InterPro" id="IPR002213">
    <property type="entry name" value="UDP_glucos_trans"/>
</dbReference>
<keyword evidence="4" id="KW-0732">Signal</keyword>
<feature type="chain" id="PRO_5027639737" evidence="4">
    <location>
        <begin position="28"/>
        <end position="484"/>
    </location>
</feature>
<dbReference type="OrthoDB" id="5835829at2759"/>
<feature type="signal peptide" evidence="4">
    <location>
        <begin position="1"/>
        <end position="27"/>
    </location>
</feature>
<evidence type="ECO:0000313" key="5">
    <source>
        <dbReference type="Proteomes" id="UP000515135"/>
    </source>
</evidence>
<proteinExistence type="inferred from homology"/>
<keyword evidence="5" id="KW-1185">Reference proteome</keyword>
<protein>
    <submittedName>
        <fullName evidence="6">UDP-glucuronosyltransferase 1-2-like</fullName>
    </submittedName>
</protein>
<evidence type="ECO:0000256" key="1">
    <source>
        <dbReference type="ARBA" id="ARBA00009995"/>
    </source>
</evidence>
<keyword evidence="3" id="KW-0808">Transferase</keyword>
<dbReference type="InterPro" id="IPR050271">
    <property type="entry name" value="UDP-glycosyltransferase"/>
</dbReference>
<dbReference type="GO" id="GO:0008194">
    <property type="term" value="F:UDP-glycosyltransferase activity"/>
    <property type="evidence" value="ECO:0007669"/>
    <property type="project" value="InterPro"/>
</dbReference>
<dbReference type="RefSeq" id="XP_019618614.1">
    <property type="nucleotide sequence ID" value="XM_019763055.1"/>
</dbReference>
<evidence type="ECO:0000256" key="3">
    <source>
        <dbReference type="ARBA" id="ARBA00022679"/>
    </source>
</evidence>
<evidence type="ECO:0000313" key="6">
    <source>
        <dbReference type="RefSeq" id="XP_019618614.1"/>
    </source>
</evidence>
<dbReference type="FunFam" id="3.40.50.2000:FF:000021">
    <property type="entry name" value="UDP-glucuronosyltransferase"/>
    <property type="match status" value="1"/>
</dbReference>
<keyword evidence="2" id="KW-0328">Glycosyltransferase</keyword>
<dbReference type="Pfam" id="PF00201">
    <property type="entry name" value="UDPGT"/>
    <property type="match status" value="1"/>
</dbReference>
<gene>
    <name evidence="6" type="primary">LOC109465674</name>
</gene>
<sequence>MSLAQGASFSFSLSVLVFCTNLNPVSLGRILIPGPPLGSRWAVVNKVAAELVRAGHEVTMLVTEGTEDSIRDRGKFSLLTTRHPDALRYYKQRANKRVSLTPSQGVLRLVPEDLYSALSYVLDHAKLYELFASECEATFQQGVLNGTEFDVVLSDFLSPCAVILARHLGRPVVSLARGTPGGYDLTAAGVPMPPAYVPQLGLTLTDDMTFLQRLENVLVQLVTSSLTGSVLLRPFDRLAREQTGVSVAELLASTDLWLRHTDPLCETPRPVMPNMVYIGGITAERPKPLTQELEESLAKVAGENIAVVSFGSMIDHFDADLAEVLSTALGRLPYKVVWRYRGPSPRHLGNNTVLLPWLPQNDLLGDRRTRLFVTHGGASGVQEAQYHGVPIVGVPLFRDQFSNLARVEALGTGRAVRLGELTADSLHRALQDVTNNHTYRENARRLSRLYRDQPETPMQRAVWWISHVIRHGGLPHIRSRFEEV</sequence>
<dbReference type="GeneID" id="109465674"/>
<dbReference type="KEGG" id="bbel:109465674"/>
<organism evidence="5 6">
    <name type="scientific">Branchiostoma belcheri</name>
    <name type="common">Amphioxus</name>
    <dbReference type="NCBI Taxonomy" id="7741"/>
    <lineage>
        <taxon>Eukaryota</taxon>
        <taxon>Metazoa</taxon>
        <taxon>Chordata</taxon>
        <taxon>Cephalochordata</taxon>
        <taxon>Leptocardii</taxon>
        <taxon>Amphioxiformes</taxon>
        <taxon>Branchiostomatidae</taxon>
        <taxon>Branchiostoma</taxon>
    </lineage>
</organism>